<keyword evidence="1" id="KW-0812">Transmembrane</keyword>
<organism evidence="2 3">
    <name type="scientific">Aquimarina mytili</name>
    <dbReference type="NCBI Taxonomy" id="874423"/>
    <lineage>
        <taxon>Bacteria</taxon>
        <taxon>Pseudomonadati</taxon>
        <taxon>Bacteroidota</taxon>
        <taxon>Flavobacteriia</taxon>
        <taxon>Flavobacteriales</taxon>
        <taxon>Flavobacteriaceae</taxon>
        <taxon>Aquimarina</taxon>
    </lineage>
</organism>
<keyword evidence="1" id="KW-0472">Membrane</keyword>
<feature type="transmembrane region" description="Helical" evidence="1">
    <location>
        <begin position="33"/>
        <end position="50"/>
    </location>
</feature>
<evidence type="ECO:0000313" key="2">
    <source>
        <dbReference type="EMBL" id="MBL0685942.1"/>
    </source>
</evidence>
<evidence type="ECO:0000256" key="1">
    <source>
        <dbReference type="SAM" id="Phobius"/>
    </source>
</evidence>
<comment type="caution">
    <text evidence="2">The sequence shown here is derived from an EMBL/GenBank/DDBJ whole genome shotgun (WGS) entry which is preliminary data.</text>
</comment>
<dbReference type="EMBL" id="JAERQJ010000015">
    <property type="protein sequence ID" value="MBL0685942.1"/>
    <property type="molecule type" value="Genomic_DNA"/>
</dbReference>
<dbReference type="RefSeq" id="WP_201924418.1">
    <property type="nucleotide sequence ID" value="NZ_BAABAX010000016.1"/>
</dbReference>
<dbReference type="AlphaFoldDB" id="A0A936ZX53"/>
<feature type="transmembrane region" description="Helical" evidence="1">
    <location>
        <begin position="9"/>
        <end position="27"/>
    </location>
</feature>
<accession>A0A936ZX53</accession>
<evidence type="ECO:0000313" key="3">
    <source>
        <dbReference type="Proteomes" id="UP000651057"/>
    </source>
</evidence>
<keyword evidence="3" id="KW-1185">Reference proteome</keyword>
<name>A0A936ZX53_9FLAO</name>
<sequence length="69" mass="7764">MKQERVKKIISLLSISIGAIALISEISSKNKNYYIQSIGVVPLMIGLFLLNSKIESKKEIDIDKNVEEE</sequence>
<proteinExistence type="predicted"/>
<reference evidence="2" key="1">
    <citation type="submission" date="2021-01" db="EMBL/GenBank/DDBJ databases">
        <authorList>
            <person name="Zhong Y.L."/>
        </authorList>
    </citation>
    <scope>NUCLEOTIDE SEQUENCE</scope>
    <source>
        <strain evidence="2">KCTC 23302</strain>
    </source>
</reference>
<dbReference type="Proteomes" id="UP000651057">
    <property type="component" value="Unassembled WGS sequence"/>
</dbReference>
<protein>
    <submittedName>
        <fullName evidence="2">Uncharacterized protein</fullName>
    </submittedName>
</protein>
<keyword evidence="1" id="KW-1133">Transmembrane helix</keyword>
<gene>
    <name evidence="2" type="ORF">JJQ60_20605</name>
</gene>